<organism evidence="2 3">
    <name type="scientific">Mycobacterium tuberculosis</name>
    <dbReference type="NCBI Taxonomy" id="1773"/>
    <lineage>
        <taxon>Bacteria</taxon>
        <taxon>Bacillati</taxon>
        <taxon>Actinomycetota</taxon>
        <taxon>Actinomycetes</taxon>
        <taxon>Mycobacteriales</taxon>
        <taxon>Mycobacteriaceae</taxon>
        <taxon>Mycobacterium</taxon>
        <taxon>Mycobacterium tuberculosis complex</taxon>
    </lineage>
</organism>
<sequence>MAPNRARPSASARPKPAAAPVTTATFPDRSVVFVVRGERLDSVNFNL</sequence>
<name>A0A655JS13_MYCTX</name>
<proteinExistence type="predicted"/>
<protein>
    <submittedName>
        <fullName evidence="2">Uncharacterized protein</fullName>
    </submittedName>
</protein>
<reference evidence="2 3" key="1">
    <citation type="submission" date="2015-03" db="EMBL/GenBank/DDBJ databases">
        <authorList>
            <consortium name="Pathogen Informatics"/>
        </authorList>
    </citation>
    <scope>NUCLEOTIDE SEQUENCE [LARGE SCALE GENOMIC DNA]</scope>
    <source>
        <strain evidence="2 3">M09401471</strain>
    </source>
</reference>
<evidence type="ECO:0000256" key="1">
    <source>
        <dbReference type="SAM" id="MobiDB-lite"/>
    </source>
</evidence>
<dbReference type="AlphaFoldDB" id="A0A655JS13"/>
<dbReference type="EMBL" id="CSAJ01001117">
    <property type="protein sequence ID" value="COX61991.1"/>
    <property type="molecule type" value="Genomic_DNA"/>
</dbReference>
<evidence type="ECO:0000313" key="3">
    <source>
        <dbReference type="Proteomes" id="UP000044938"/>
    </source>
</evidence>
<evidence type="ECO:0000313" key="2">
    <source>
        <dbReference type="EMBL" id="COX61991.1"/>
    </source>
</evidence>
<dbReference type="Proteomes" id="UP000044938">
    <property type="component" value="Unassembled WGS sequence"/>
</dbReference>
<feature type="region of interest" description="Disordered" evidence="1">
    <location>
        <begin position="1"/>
        <end position="22"/>
    </location>
</feature>
<accession>A0A655JS13</accession>
<gene>
    <name evidence="2" type="ORF">ERS007720_04731</name>
</gene>